<evidence type="ECO:0000259" key="3">
    <source>
        <dbReference type="Pfam" id="PF01648"/>
    </source>
</evidence>
<dbReference type="Gene3D" id="3.90.470.20">
    <property type="entry name" value="4'-phosphopantetheinyl transferase domain"/>
    <property type="match status" value="1"/>
</dbReference>
<dbReference type="GO" id="GO:0000287">
    <property type="term" value="F:magnesium ion binding"/>
    <property type="evidence" value="ECO:0007669"/>
    <property type="project" value="InterPro"/>
</dbReference>
<accession>E0THA8</accession>
<feature type="region of interest" description="Disordered" evidence="2">
    <location>
        <begin position="32"/>
        <end position="54"/>
    </location>
</feature>
<dbReference type="Proteomes" id="UP000001302">
    <property type="component" value="Chromosome"/>
</dbReference>
<evidence type="ECO:0000313" key="4">
    <source>
        <dbReference type="EMBL" id="ADM10198.1"/>
    </source>
</evidence>
<dbReference type="EMBL" id="CP002156">
    <property type="protein sequence ID" value="ADM10198.1"/>
    <property type="molecule type" value="Genomic_DNA"/>
</dbReference>
<name>E0THA8_PARBH</name>
<keyword evidence="1" id="KW-0808">Transferase</keyword>
<dbReference type="AlphaFoldDB" id="E0THA8"/>
<dbReference type="InterPro" id="IPR008278">
    <property type="entry name" value="4-PPantetheinyl_Trfase_dom"/>
</dbReference>
<proteinExistence type="predicted"/>
<evidence type="ECO:0000313" key="5">
    <source>
        <dbReference type="Proteomes" id="UP000001302"/>
    </source>
</evidence>
<feature type="domain" description="4'-phosphopantetheinyl transferase" evidence="3">
    <location>
        <begin position="110"/>
        <end position="172"/>
    </location>
</feature>
<dbReference type="Pfam" id="PF01648">
    <property type="entry name" value="ACPS"/>
    <property type="match status" value="1"/>
</dbReference>
<reference evidence="4 5" key="2">
    <citation type="journal article" date="2011" name="J. Bacteriol.">
        <title>Complete genome sequence of strain HTCC2503T of Parvularcula bermudensis, the type species of the order "Parvularculales" in the class Alphaproteobacteria.</title>
        <authorList>
            <person name="Oh H.M."/>
            <person name="Kang I."/>
            <person name="Vergin K.L."/>
            <person name="Kang D."/>
            <person name="Rhee K.H."/>
            <person name="Giovannoni S.J."/>
            <person name="Cho J.C."/>
        </authorList>
    </citation>
    <scope>NUCLEOTIDE SEQUENCE [LARGE SCALE GENOMIC DNA]</scope>
    <source>
        <strain evidence="5">ATCC BAA-594 / HTCC2503 / KCTC 12087</strain>
    </source>
</reference>
<protein>
    <recommendedName>
        <fullName evidence="3">4'-phosphopantetheinyl transferase domain-containing protein</fullName>
    </recommendedName>
</protein>
<dbReference type="STRING" id="314260.PB2503_10734"/>
<keyword evidence="5" id="KW-1185">Reference proteome</keyword>
<gene>
    <name evidence="4" type="ordered locus">PB2503_10734</name>
</gene>
<reference evidence="5" key="1">
    <citation type="submission" date="2010-08" db="EMBL/GenBank/DDBJ databases">
        <title>Genome sequence of Parvularcula bermudensis HTCC2503.</title>
        <authorList>
            <person name="Kang D.-M."/>
            <person name="Oh H.-M."/>
            <person name="Cho J.-C."/>
        </authorList>
    </citation>
    <scope>NUCLEOTIDE SEQUENCE [LARGE SCALE GENOMIC DNA]</scope>
    <source>
        <strain evidence="5">ATCC BAA-594 / HTCC2503 / KCTC 12087</strain>
    </source>
</reference>
<dbReference type="eggNOG" id="COG2091">
    <property type="taxonomic scope" value="Bacteria"/>
</dbReference>
<sequence length="223" mass="23388">MKEKGLFDKGVGSVRAAKGLFVQQITVRLFDLDESPQPSGGPGERGTRPQCRQRSGRALRQYELACAYGCRPEAVELKGGRALLPGGGSPAVSYTRSGRFALFAFADHGPLGIDLEAFDGVPDEEIPSLARDHLAPAAAAEIEAAGSQGAKRSFLFHWTAMEAVGKAARTGLAIAHRSGALSATARGLAVWHRVPRIGYMAALAAAPGARVTWRGAASLPVTV</sequence>
<dbReference type="RefSeq" id="WP_013301172.1">
    <property type="nucleotide sequence ID" value="NC_014414.1"/>
</dbReference>
<dbReference type="KEGG" id="pbr:PB2503_10734"/>
<dbReference type="GO" id="GO:0008897">
    <property type="term" value="F:holo-[acyl-carrier-protein] synthase activity"/>
    <property type="evidence" value="ECO:0007669"/>
    <property type="project" value="InterPro"/>
</dbReference>
<dbReference type="SUPFAM" id="SSF56214">
    <property type="entry name" value="4'-phosphopantetheinyl transferase"/>
    <property type="match status" value="1"/>
</dbReference>
<evidence type="ECO:0000256" key="2">
    <source>
        <dbReference type="SAM" id="MobiDB-lite"/>
    </source>
</evidence>
<evidence type="ECO:0000256" key="1">
    <source>
        <dbReference type="ARBA" id="ARBA00022679"/>
    </source>
</evidence>
<organism evidence="4 5">
    <name type="scientific">Parvularcula bermudensis (strain ATCC BAA-594 / HTCC2503 / KCTC 12087)</name>
    <dbReference type="NCBI Taxonomy" id="314260"/>
    <lineage>
        <taxon>Bacteria</taxon>
        <taxon>Pseudomonadati</taxon>
        <taxon>Pseudomonadota</taxon>
        <taxon>Alphaproteobacteria</taxon>
        <taxon>Parvularculales</taxon>
        <taxon>Parvularculaceae</taxon>
        <taxon>Parvularcula</taxon>
    </lineage>
</organism>
<dbReference type="HOGENOM" id="CLU_1239177_0_0_5"/>
<dbReference type="InterPro" id="IPR037143">
    <property type="entry name" value="4-PPantetheinyl_Trfase_dom_sf"/>
</dbReference>
<dbReference type="OrthoDB" id="9808281at2"/>